<protein>
    <submittedName>
        <fullName evidence="2">Uncharacterized protein</fullName>
    </submittedName>
</protein>
<keyword evidence="3" id="KW-1185">Reference proteome</keyword>
<dbReference type="AlphaFoldDB" id="A0A370GJ88"/>
<evidence type="ECO:0000256" key="1">
    <source>
        <dbReference type="SAM" id="Phobius"/>
    </source>
</evidence>
<gene>
    <name evidence="2" type="ORF">DFR68_12258</name>
</gene>
<sequence length="171" mass="17967">MIGAALLAVGGYALAAHFGQLSWVDADSPVIAPRPAPPAWLLWVVVLAAGVAGLACLRWATAQVTRTPLPVRWRARIPDAADRTTLTSVTVAAPVATDLETYDGVRSAAAWLSGPGRAPALHLVVVADSDADIGALRTRILDHAVARLRQALEVETIPVTMELRLQGKDSA</sequence>
<organism evidence="2 3">
    <name type="scientific">Nocardia mexicana</name>
    <dbReference type="NCBI Taxonomy" id="279262"/>
    <lineage>
        <taxon>Bacteria</taxon>
        <taxon>Bacillati</taxon>
        <taxon>Actinomycetota</taxon>
        <taxon>Actinomycetes</taxon>
        <taxon>Mycobacteriales</taxon>
        <taxon>Nocardiaceae</taxon>
        <taxon>Nocardia</taxon>
    </lineage>
</organism>
<proteinExistence type="predicted"/>
<accession>A0A370GJ88</accession>
<comment type="caution">
    <text evidence="2">The sequence shown here is derived from an EMBL/GenBank/DDBJ whole genome shotgun (WGS) entry which is preliminary data.</text>
</comment>
<name>A0A370GJ88_9NOCA</name>
<dbReference type="EMBL" id="QQAZ01000022">
    <property type="protein sequence ID" value="RDI43296.1"/>
    <property type="molecule type" value="Genomic_DNA"/>
</dbReference>
<evidence type="ECO:0000313" key="3">
    <source>
        <dbReference type="Proteomes" id="UP000255355"/>
    </source>
</evidence>
<dbReference type="Proteomes" id="UP000255355">
    <property type="component" value="Unassembled WGS sequence"/>
</dbReference>
<dbReference type="STRING" id="1210089.GCA_001613165_06162"/>
<keyword evidence="1" id="KW-0472">Membrane</keyword>
<reference evidence="2 3" key="1">
    <citation type="submission" date="2018-07" db="EMBL/GenBank/DDBJ databases">
        <title>Genomic Encyclopedia of Type Strains, Phase IV (KMG-IV): sequencing the most valuable type-strain genomes for metagenomic binning, comparative biology and taxonomic classification.</title>
        <authorList>
            <person name="Goeker M."/>
        </authorList>
    </citation>
    <scope>NUCLEOTIDE SEQUENCE [LARGE SCALE GENOMIC DNA]</scope>
    <source>
        <strain evidence="2 3">DSM 44952</strain>
    </source>
</reference>
<keyword evidence="1" id="KW-0812">Transmembrane</keyword>
<keyword evidence="1" id="KW-1133">Transmembrane helix</keyword>
<feature type="transmembrane region" description="Helical" evidence="1">
    <location>
        <begin position="39"/>
        <end position="60"/>
    </location>
</feature>
<evidence type="ECO:0000313" key="2">
    <source>
        <dbReference type="EMBL" id="RDI43296.1"/>
    </source>
</evidence>